<gene>
    <name evidence="2" type="ordered locus">Acid_1061</name>
</gene>
<keyword evidence="1" id="KW-1133">Transmembrane helix</keyword>
<dbReference type="OrthoDB" id="9790526at2"/>
<dbReference type="HOGENOM" id="CLU_091705_7_2_0"/>
<dbReference type="STRING" id="234267.Acid_1061"/>
<dbReference type="InParanoid" id="Q02A67"/>
<keyword evidence="1" id="KW-0812">Transmembrane</keyword>
<dbReference type="PROSITE" id="PS00409">
    <property type="entry name" value="PROKAR_NTER_METHYL"/>
    <property type="match status" value="1"/>
</dbReference>
<accession>Q02A67</accession>
<feature type="transmembrane region" description="Helical" evidence="1">
    <location>
        <begin position="12"/>
        <end position="33"/>
    </location>
</feature>
<dbReference type="AlphaFoldDB" id="Q02A67"/>
<sequence precursor="true">MKRRRNQRGLTLVELVVAFTIMLILSGMAVPLARARVRAARQRELANDLREMRAAIDKYKDYADLGYLGPQKQGTNNWPETLDILVEGVKLPGPDGKKMRFLRRIPVDPFTGKAEWGMRSDQDDPKSLSWGGQDVFDIYSKTSEKAGDGKPYSEW</sequence>
<dbReference type="eggNOG" id="COG2165">
    <property type="taxonomic scope" value="Bacteria"/>
</dbReference>
<name>Q02A67_SOLUE</name>
<protein>
    <submittedName>
        <fullName evidence="2">General secretion pathway protein G</fullName>
    </submittedName>
</protein>
<evidence type="ECO:0000313" key="2">
    <source>
        <dbReference type="EMBL" id="ABJ82059.1"/>
    </source>
</evidence>
<reference evidence="2" key="1">
    <citation type="submission" date="2006-10" db="EMBL/GenBank/DDBJ databases">
        <title>Complete sequence of Solibacter usitatus Ellin6076.</title>
        <authorList>
            <consortium name="US DOE Joint Genome Institute"/>
            <person name="Copeland A."/>
            <person name="Lucas S."/>
            <person name="Lapidus A."/>
            <person name="Barry K."/>
            <person name="Detter J.C."/>
            <person name="Glavina del Rio T."/>
            <person name="Hammon N."/>
            <person name="Israni S."/>
            <person name="Dalin E."/>
            <person name="Tice H."/>
            <person name="Pitluck S."/>
            <person name="Thompson L.S."/>
            <person name="Brettin T."/>
            <person name="Bruce D."/>
            <person name="Han C."/>
            <person name="Tapia R."/>
            <person name="Gilna P."/>
            <person name="Schmutz J."/>
            <person name="Larimer F."/>
            <person name="Land M."/>
            <person name="Hauser L."/>
            <person name="Kyrpides N."/>
            <person name="Mikhailova N."/>
            <person name="Janssen P.H."/>
            <person name="Kuske C.R."/>
            <person name="Richardson P."/>
        </authorList>
    </citation>
    <scope>NUCLEOTIDE SEQUENCE</scope>
    <source>
        <strain evidence="2">Ellin6076</strain>
    </source>
</reference>
<dbReference type="Pfam" id="PF07963">
    <property type="entry name" value="N_methyl"/>
    <property type="match status" value="1"/>
</dbReference>
<evidence type="ECO:0000256" key="1">
    <source>
        <dbReference type="SAM" id="Phobius"/>
    </source>
</evidence>
<dbReference type="InterPro" id="IPR012902">
    <property type="entry name" value="N_methyl_site"/>
</dbReference>
<dbReference type="Gene3D" id="3.30.700.10">
    <property type="entry name" value="Glycoprotein, Type 4 Pilin"/>
    <property type="match status" value="1"/>
</dbReference>
<dbReference type="InterPro" id="IPR045584">
    <property type="entry name" value="Pilin-like"/>
</dbReference>
<dbReference type="SUPFAM" id="SSF54523">
    <property type="entry name" value="Pili subunits"/>
    <property type="match status" value="1"/>
</dbReference>
<organism evidence="2">
    <name type="scientific">Solibacter usitatus (strain Ellin6076)</name>
    <dbReference type="NCBI Taxonomy" id="234267"/>
    <lineage>
        <taxon>Bacteria</taxon>
        <taxon>Pseudomonadati</taxon>
        <taxon>Acidobacteriota</taxon>
        <taxon>Terriglobia</taxon>
        <taxon>Bryobacterales</taxon>
        <taxon>Solibacteraceae</taxon>
        <taxon>Candidatus Solibacter</taxon>
    </lineage>
</organism>
<dbReference type="EMBL" id="CP000473">
    <property type="protein sequence ID" value="ABJ82059.1"/>
    <property type="molecule type" value="Genomic_DNA"/>
</dbReference>
<proteinExistence type="predicted"/>
<keyword evidence="1" id="KW-0472">Membrane</keyword>
<dbReference type="KEGG" id="sus:Acid_1061"/>
<dbReference type="NCBIfam" id="TIGR02532">
    <property type="entry name" value="IV_pilin_GFxxxE"/>
    <property type="match status" value="1"/>
</dbReference>